<sequence>MKLIEQTCLWNREGSSDKVYEVDLCEVGSDRYVVNFRYGRRGAALKDGTKTTLPVSKADGQRIFAQLVNEKKKGGYQEASRFVAGQTPPAPPVPPPAPGAAADKTAFVLAGLRDASQAPKKTKWPPSRVVWRAGELRIREAAPLLMPLLLKGDALQQYCACWALGRCGDPAAIPVLGQLAGAAATKAFVRRMALTSLLALEPDAARRREHAEGWLQHLEKAMERVSAKPGNEAGFAGFWRRVAGPGTPAPPADPVLESLARDLRAAIMTGKPAQVQAVLEPALGGVITYDVLESMYLFAPDFPVLRPVVLAALAAIPFEPGAFKTVRQVYKTAEFREDAEVFARLAYRLEKEKAYFRFGHNRQYDLYYSPAGYVEDPAAELKKAQPRLAYSNLTARYLRRRNWRTLRTLGEDAQPAYVRMAAAVLLAHSDERDAGAPRESRVDTSYYDRQSRQYVHQSRSTHFDTYANSLTFNHILYHNSPRYEYRRNTRAWRCKDNYRPGDPAPAGREEAFPEQWDQEPRTLVQLLARSESGRVHEFALRALANRPDLRELVTFDDLTEMLTKPYAGTVRFALDLVKHFYDPQRPDLDLLRLLIHSPVPEARQLVRGWIEAQPGHFLAKTLLFVDLVVNPYEDVRAWTRPLLAAARWEGEGARIFVVRTIAQLLALPPDNDMAAAAEAAAQTLAATLLPLLGEVDLGVAQDLLRHPLPAVQSLGATILLHHRTPPEQLPPGVISALIQSGVPSVRQSGVQLFGKLPESTLLASYALLSAFCLSPFTEVRQAVAPTVGRLAAAHPDFGRQLSSELLPYLGRKEAYEGLHADLYDLFTRFLPGHLAGIDLDTALRLLHGNREAAQQLGLFVLANHVAPARLTVRQVVRMAGHEALAVRAFARQFYESQVPRLRAEADEALRILDAPWDDSRQFAFRYCKEHFTDEDWTPDRLVSVCDSTRPDVQAFGRELITKFFRQEDGERYLLQLSQHPAGGVQLFATNYLEGFAAGRVEHIEQLRAYFVTVLSQVNKAGVAKARIFRFLHAEALKHEKVAQLIADIMARQSVTMAVRDKAACIAIMRDLVRQYPALTVPLVLREHPTRLPASVTND</sequence>
<evidence type="ECO:0000313" key="2">
    <source>
        <dbReference type="EMBL" id="CAA9286168.1"/>
    </source>
</evidence>
<dbReference type="AlphaFoldDB" id="A0A6J4JSB8"/>
<gene>
    <name evidence="2" type="ORF">AVDCRST_MAG56-4145</name>
</gene>
<proteinExistence type="predicted"/>
<dbReference type="Gene3D" id="2.20.140.10">
    <property type="entry name" value="WGR domain"/>
    <property type="match status" value="1"/>
</dbReference>
<name>A0A6J4JSB8_9SPHI</name>
<dbReference type="InterPro" id="IPR011989">
    <property type="entry name" value="ARM-like"/>
</dbReference>
<reference evidence="2" key="1">
    <citation type="submission" date="2020-02" db="EMBL/GenBank/DDBJ databases">
        <authorList>
            <person name="Meier V. D."/>
        </authorList>
    </citation>
    <scope>NUCLEOTIDE SEQUENCE</scope>
    <source>
        <strain evidence="2">AVDCRST_MAG56</strain>
    </source>
</reference>
<dbReference type="InterPro" id="IPR016024">
    <property type="entry name" value="ARM-type_fold"/>
</dbReference>
<evidence type="ECO:0000259" key="1">
    <source>
        <dbReference type="PROSITE" id="PS51977"/>
    </source>
</evidence>
<dbReference type="Pfam" id="PF05406">
    <property type="entry name" value="WGR"/>
    <property type="match status" value="1"/>
</dbReference>
<protein>
    <recommendedName>
        <fullName evidence="1">WGR domain-containing protein</fullName>
    </recommendedName>
</protein>
<dbReference type="Gene3D" id="1.25.10.10">
    <property type="entry name" value="Leucine-rich Repeat Variant"/>
    <property type="match status" value="1"/>
</dbReference>
<dbReference type="CDD" id="cd07998">
    <property type="entry name" value="WGR_DNA_ligase"/>
    <property type="match status" value="1"/>
</dbReference>
<feature type="domain" description="WGR" evidence="1">
    <location>
        <begin position="1"/>
        <end position="89"/>
    </location>
</feature>
<dbReference type="PROSITE" id="PS51977">
    <property type="entry name" value="WGR"/>
    <property type="match status" value="1"/>
</dbReference>
<dbReference type="EMBL" id="CADCTQ010000349">
    <property type="protein sequence ID" value="CAA9286168.1"/>
    <property type="molecule type" value="Genomic_DNA"/>
</dbReference>
<dbReference type="SUPFAM" id="SSF48371">
    <property type="entry name" value="ARM repeat"/>
    <property type="match status" value="1"/>
</dbReference>
<accession>A0A6J4JSB8</accession>
<dbReference type="InterPro" id="IPR008893">
    <property type="entry name" value="WGR_domain"/>
</dbReference>
<organism evidence="2">
    <name type="scientific">uncultured Cytophagales bacterium</name>
    <dbReference type="NCBI Taxonomy" id="158755"/>
    <lineage>
        <taxon>Bacteria</taxon>
        <taxon>Pseudomonadati</taxon>
        <taxon>Bacteroidota</taxon>
        <taxon>Sphingobacteriia</taxon>
        <taxon>Sphingobacteriales</taxon>
        <taxon>environmental samples</taxon>
    </lineage>
</organism>